<name>A0A927IIS4_9BACT</name>
<dbReference type="EMBL" id="JACYFG010000050">
    <property type="protein sequence ID" value="MBD5781561.1"/>
    <property type="molecule type" value="Genomic_DNA"/>
</dbReference>
<dbReference type="Pfam" id="PF03441">
    <property type="entry name" value="FAD_binding_7"/>
    <property type="match status" value="1"/>
</dbReference>
<comment type="caution">
    <text evidence="5">The sequence shown here is derived from an EMBL/GenBank/DDBJ whole genome shotgun (WGS) entry which is preliminary data.</text>
</comment>
<dbReference type="InterPro" id="IPR002081">
    <property type="entry name" value="Cryptochrome/DNA_photolyase_1"/>
</dbReference>
<evidence type="ECO:0000313" key="6">
    <source>
        <dbReference type="Proteomes" id="UP000622317"/>
    </source>
</evidence>
<dbReference type="InterPro" id="IPR036134">
    <property type="entry name" value="Crypto/Photolyase_FAD-like_sf"/>
</dbReference>
<dbReference type="PANTHER" id="PTHR11455">
    <property type="entry name" value="CRYPTOCHROME"/>
    <property type="match status" value="1"/>
</dbReference>
<dbReference type="AlphaFoldDB" id="A0A927IIS4"/>
<gene>
    <name evidence="5" type="ORF">IEN85_18815</name>
</gene>
<dbReference type="Gene3D" id="1.10.579.10">
    <property type="entry name" value="DNA Cyclobutane Dipyrimidine Photolyase, subunit A, domain 3"/>
    <property type="match status" value="1"/>
</dbReference>
<reference evidence="5" key="1">
    <citation type="submission" date="2020-09" db="EMBL/GenBank/DDBJ databases">
        <title>Pelagicoccus enzymogenes sp. nov. with an EPS production, isolated from marine sediment.</title>
        <authorList>
            <person name="Feng X."/>
        </authorList>
    </citation>
    <scope>NUCLEOTIDE SEQUENCE</scope>
    <source>
        <strain evidence="5">NFK12</strain>
    </source>
</reference>
<dbReference type="GO" id="GO:0009416">
    <property type="term" value="P:response to light stimulus"/>
    <property type="evidence" value="ECO:0007669"/>
    <property type="project" value="TreeGrafter"/>
</dbReference>
<proteinExistence type="predicted"/>
<dbReference type="GO" id="GO:0003904">
    <property type="term" value="F:deoxyribodipyrimidine photo-lyase activity"/>
    <property type="evidence" value="ECO:0007669"/>
    <property type="project" value="TreeGrafter"/>
</dbReference>
<evidence type="ECO:0000313" key="5">
    <source>
        <dbReference type="EMBL" id="MBD5781561.1"/>
    </source>
</evidence>
<dbReference type="GO" id="GO:0003677">
    <property type="term" value="F:DNA binding"/>
    <property type="evidence" value="ECO:0007669"/>
    <property type="project" value="TreeGrafter"/>
</dbReference>
<dbReference type="RefSeq" id="WP_191618649.1">
    <property type="nucleotide sequence ID" value="NZ_JACYFG010000050.1"/>
</dbReference>
<accession>A0A927IIS4</accession>
<protein>
    <recommendedName>
        <fullName evidence="4">Cryptochrome/DNA photolyase FAD-binding domain-containing protein</fullName>
    </recommendedName>
</protein>
<evidence type="ECO:0000256" key="2">
    <source>
        <dbReference type="ARBA" id="ARBA00022827"/>
    </source>
</evidence>
<comment type="cofactor">
    <cofactor evidence="3">
        <name>FAD</name>
        <dbReference type="ChEBI" id="CHEBI:57692"/>
    </cofactor>
    <text evidence="3">Binds 1 FAD per subunit.</text>
</comment>
<organism evidence="5 6">
    <name type="scientific">Pelagicoccus enzymogenes</name>
    <dbReference type="NCBI Taxonomy" id="2773457"/>
    <lineage>
        <taxon>Bacteria</taxon>
        <taxon>Pseudomonadati</taxon>
        <taxon>Verrucomicrobiota</taxon>
        <taxon>Opitutia</taxon>
        <taxon>Puniceicoccales</taxon>
        <taxon>Pelagicoccaceae</taxon>
        <taxon>Pelagicoccus</taxon>
    </lineage>
</organism>
<feature type="binding site" evidence="3">
    <location>
        <position position="88"/>
    </location>
    <ligand>
        <name>FAD</name>
        <dbReference type="ChEBI" id="CHEBI:57692"/>
    </ligand>
</feature>
<keyword evidence="2 3" id="KW-0274">FAD</keyword>
<keyword evidence="6" id="KW-1185">Reference proteome</keyword>
<dbReference type="PANTHER" id="PTHR11455:SF9">
    <property type="entry name" value="CRYPTOCHROME CIRCADIAN CLOCK 5 ISOFORM X1"/>
    <property type="match status" value="1"/>
</dbReference>
<dbReference type="Gene3D" id="1.25.40.80">
    <property type="match status" value="1"/>
</dbReference>
<dbReference type="GO" id="GO:0071949">
    <property type="term" value="F:FAD binding"/>
    <property type="evidence" value="ECO:0007669"/>
    <property type="project" value="TreeGrafter"/>
</dbReference>
<keyword evidence="1 3" id="KW-0285">Flavoprotein</keyword>
<feature type="domain" description="Cryptochrome/DNA photolyase FAD-binding" evidence="4">
    <location>
        <begin position="88"/>
        <end position="219"/>
    </location>
</feature>
<evidence type="ECO:0000256" key="1">
    <source>
        <dbReference type="ARBA" id="ARBA00022630"/>
    </source>
</evidence>
<dbReference type="InterPro" id="IPR005101">
    <property type="entry name" value="Cryptochr/Photolyase_FAD-bd"/>
</dbReference>
<evidence type="ECO:0000256" key="3">
    <source>
        <dbReference type="PIRSR" id="PIRSR602081-1"/>
    </source>
</evidence>
<dbReference type="Proteomes" id="UP000622317">
    <property type="component" value="Unassembled WGS sequence"/>
</dbReference>
<sequence>MPLSQSRPKFPATNALFPPTRDSALAKLEHFIPFAGEHYRLERNFDYGSGKHNSVSQLSPYIRNGTISESEVVASVLKSHPYHEAEKFLQEVFWRIYWKGYLDNRPALWTNYLEDLSELNLDASQAKTHQQARNGATGIDSFDTWSEELQQTGYLHNHARMWFASIWIFTLKLPWQLGAAFFLEHLLDGDPASNTLGWRWVAGLHTKGKSYLARPSNITRYTQGRFQPAGGLAAEAISIPDSHPAIPASYKKRPAPPQGLQQGEGLLMLDEDLRPHLEGLDEKSHILGMYPQNDYSQLPCSEPVRVFRETSLRNTLQDLSERKSCCVEVTTHPSSEAIETWAQKYGLHTLWLAQPQIGPWNDLWSEIEPRLAKSGLQILKFRPWWENELFPSATHGFFKFHKGIKPVATRMANATS</sequence>
<evidence type="ECO:0000259" key="4">
    <source>
        <dbReference type="Pfam" id="PF03441"/>
    </source>
</evidence>
<dbReference type="SUPFAM" id="SSF48173">
    <property type="entry name" value="Cryptochrome/photolyase FAD-binding domain"/>
    <property type="match status" value="1"/>
</dbReference>
<feature type="binding site" evidence="3">
    <location>
        <position position="39"/>
    </location>
    <ligand>
        <name>FAD</name>
        <dbReference type="ChEBI" id="CHEBI:57692"/>
    </ligand>
</feature>
<feature type="binding site" evidence="3">
    <location>
        <begin position="188"/>
        <end position="190"/>
    </location>
    <ligand>
        <name>FAD</name>
        <dbReference type="ChEBI" id="CHEBI:57692"/>
    </ligand>
</feature>